<proteinExistence type="predicted"/>
<reference evidence="2" key="1">
    <citation type="submission" date="2023-07" db="EMBL/GenBank/DDBJ databases">
        <title>Genomic Encyclopedia of Type Strains, Phase IV (KMG-IV): sequencing the most valuable type-strain genomes for metagenomic binning, comparative biology and taxonomic classification.</title>
        <authorList>
            <person name="Goeker M."/>
        </authorList>
    </citation>
    <scope>NUCLEOTIDE SEQUENCE</scope>
    <source>
        <strain evidence="2">DSM 24202</strain>
    </source>
</reference>
<protein>
    <submittedName>
        <fullName evidence="2">Transposase-like protein</fullName>
    </submittedName>
</protein>
<dbReference type="InterPro" id="IPR053164">
    <property type="entry name" value="IS1016-like_transposase"/>
</dbReference>
<dbReference type="InterPro" id="IPR024442">
    <property type="entry name" value="Transposase_Zn_ribbon"/>
</dbReference>
<dbReference type="NCBIfam" id="NF033547">
    <property type="entry name" value="transpos_IS1595"/>
    <property type="match status" value="1"/>
</dbReference>
<feature type="domain" description="ISXO2-like transposase" evidence="1">
    <location>
        <begin position="128"/>
        <end position="234"/>
    </location>
</feature>
<gene>
    <name evidence="2" type="ORF">J3R75_000108</name>
</gene>
<keyword evidence="3" id="KW-1185">Reference proteome</keyword>
<dbReference type="PANTHER" id="PTHR47163:SF2">
    <property type="entry name" value="SI:DKEY-17M8.2"/>
    <property type="match status" value="1"/>
</dbReference>
<evidence type="ECO:0000313" key="2">
    <source>
        <dbReference type="EMBL" id="MDQ0288001.1"/>
    </source>
</evidence>
<dbReference type="EMBL" id="JAUSVL010000001">
    <property type="protein sequence ID" value="MDQ0288001.1"/>
    <property type="molecule type" value="Genomic_DNA"/>
</dbReference>
<dbReference type="AlphaFoldDB" id="A0AAE3VCS4"/>
<evidence type="ECO:0000313" key="3">
    <source>
        <dbReference type="Proteomes" id="UP001238163"/>
    </source>
</evidence>
<dbReference type="InterPro" id="IPR024445">
    <property type="entry name" value="Tnp_ISXO2-like"/>
</dbReference>
<evidence type="ECO:0000259" key="1">
    <source>
        <dbReference type="SMART" id="SM01126"/>
    </source>
</evidence>
<dbReference type="PANTHER" id="PTHR47163">
    <property type="entry name" value="DDE_TNP_IS1595 DOMAIN-CONTAINING PROTEIN"/>
    <property type="match status" value="1"/>
</dbReference>
<dbReference type="RefSeq" id="WP_370882352.1">
    <property type="nucleotide sequence ID" value="NZ_JAUSVL010000001.1"/>
</dbReference>
<dbReference type="Pfam" id="PF12760">
    <property type="entry name" value="Zn_ribbon_IS1595"/>
    <property type="match status" value="1"/>
</dbReference>
<dbReference type="SMART" id="SM01126">
    <property type="entry name" value="DDE_Tnp_IS1595"/>
    <property type="match status" value="1"/>
</dbReference>
<accession>A0AAE3VCS4</accession>
<dbReference type="Pfam" id="PF12762">
    <property type="entry name" value="DDE_Tnp_IS1595"/>
    <property type="match status" value="1"/>
</dbReference>
<comment type="caution">
    <text evidence="2">The sequence shown here is derived from an EMBL/GenBank/DDBJ whole genome shotgun (WGS) entry which is preliminary data.</text>
</comment>
<organism evidence="2 3">
    <name type="scientific">Oligosphaera ethanolica</name>
    <dbReference type="NCBI Taxonomy" id="760260"/>
    <lineage>
        <taxon>Bacteria</taxon>
        <taxon>Pseudomonadati</taxon>
        <taxon>Lentisphaerota</taxon>
        <taxon>Oligosphaeria</taxon>
        <taxon>Oligosphaerales</taxon>
        <taxon>Oligosphaeraceae</taxon>
        <taxon>Oligosphaera</taxon>
    </lineage>
</organism>
<sequence>MADYPNTSKEFQVQFVTEDDCVKYLLRIRWPDGFVCPFCHAKADAWISERYKLKCPKCRKVHSVLSGTIFQGTHTPLLTWFRIMWHICLQKNGYSALSVQRSLELSYPTAWLCLHKLRRAMVRNDQDRLSGEVEVDECYVGGVREGKRGRGADRKSIVLVAAERKLSEKTGRTIFGRIRLKCIPNVSGETLSKEIKALIEPGTTIHSDGWSGYNGVEVAGYPHVAHKQKAIKQTTPFSGECA</sequence>
<name>A0AAE3VCS4_9BACT</name>
<dbReference type="Proteomes" id="UP001238163">
    <property type="component" value="Unassembled WGS sequence"/>
</dbReference>